<dbReference type="InterPro" id="IPR016161">
    <property type="entry name" value="Ald_DH/histidinol_DH"/>
</dbReference>
<comment type="caution">
    <text evidence="5">The sequence shown here is derived from an EMBL/GenBank/DDBJ whole genome shotgun (WGS) entry which is preliminary data.</text>
</comment>
<dbReference type="PANTHER" id="PTHR43866:SF3">
    <property type="entry name" value="METHYLMALONATE-SEMIALDEHYDE DEHYDROGENASE [ACYLATING], MITOCHONDRIAL"/>
    <property type="match status" value="1"/>
</dbReference>
<dbReference type="EMBL" id="JBHRVU010000002">
    <property type="protein sequence ID" value="MFC3439793.1"/>
    <property type="molecule type" value="Genomic_DNA"/>
</dbReference>
<gene>
    <name evidence="5" type="ORF">ACFOKF_00990</name>
</gene>
<comment type="similarity">
    <text evidence="1">Belongs to the aldehyde dehydrogenase family.</text>
</comment>
<proteinExistence type="inferred from homology"/>
<keyword evidence="6" id="KW-1185">Reference proteome</keyword>
<feature type="domain" description="Aldehyde dehydrogenase" evidence="4">
    <location>
        <begin position="16"/>
        <end position="101"/>
    </location>
</feature>
<protein>
    <submittedName>
        <fullName evidence="5">Aldehyde dehydrogenase family protein</fullName>
    </submittedName>
</protein>
<dbReference type="Proteomes" id="UP001595681">
    <property type="component" value="Unassembled WGS sequence"/>
</dbReference>
<dbReference type="RefSeq" id="WP_380792330.1">
    <property type="nucleotide sequence ID" value="NZ_JBHRVU010000002.1"/>
</dbReference>
<evidence type="ECO:0000256" key="3">
    <source>
        <dbReference type="SAM" id="MobiDB-lite"/>
    </source>
</evidence>
<sequence length="134" mass="14091">MSDYKLLIGGQLVEGDGTLEVINPALGEAFVTVPRASAAQADEAIKAAKAAYPGWAETPFAQRQAKLIELADAIAADGDNLARLLVQEQGKPFAEAQGKLRGRKDISGTTPLSSFPTGSYRTMSRPISSSSIGR</sequence>
<dbReference type="PANTHER" id="PTHR43866">
    <property type="entry name" value="MALONATE-SEMIALDEHYDE DEHYDROGENASE"/>
    <property type="match status" value="1"/>
</dbReference>
<keyword evidence="2" id="KW-0560">Oxidoreductase</keyword>
<dbReference type="SUPFAM" id="SSF53720">
    <property type="entry name" value="ALDH-like"/>
    <property type="match status" value="1"/>
</dbReference>
<reference evidence="6" key="1">
    <citation type="journal article" date="2019" name="Int. J. Syst. Evol. Microbiol.">
        <title>The Global Catalogue of Microorganisms (GCM) 10K type strain sequencing project: providing services to taxonomists for standard genome sequencing and annotation.</title>
        <authorList>
            <consortium name="The Broad Institute Genomics Platform"/>
            <consortium name="The Broad Institute Genome Sequencing Center for Infectious Disease"/>
            <person name="Wu L."/>
            <person name="Ma J."/>
        </authorList>
    </citation>
    <scope>NUCLEOTIDE SEQUENCE [LARGE SCALE GENOMIC DNA]</scope>
    <source>
        <strain evidence="6">CCM 7491</strain>
    </source>
</reference>
<feature type="compositionally biased region" description="Polar residues" evidence="3">
    <location>
        <begin position="107"/>
        <end position="134"/>
    </location>
</feature>
<evidence type="ECO:0000313" key="6">
    <source>
        <dbReference type="Proteomes" id="UP001595681"/>
    </source>
</evidence>
<dbReference type="InterPro" id="IPR010061">
    <property type="entry name" value="MeMal-semiAld_DH"/>
</dbReference>
<evidence type="ECO:0000256" key="2">
    <source>
        <dbReference type="ARBA" id="ARBA00023002"/>
    </source>
</evidence>
<dbReference type="Gene3D" id="3.40.605.10">
    <property type="entry name" value="Aldehyde Dehydrogenase, Chain A, domain 1"/>
    <property type="match status" value="1"/>
</dbReference>
<name>A0ABV7N9D4_9SPHN</name>
<feature type="region of interest" description="Disordered" evidence="3">
    <location>
        <begin position="95"/>
        <end position="134"/>
    </location>
</feature>
<dbReference type="Pfam" id="PF00171">
    <property type="entry name" value="Aldedh"/>
    <property type="match status" value="1"/>
</dbReference>
<evidence type="ECO:0000259" key="4">
    <source>
        <dbReference type="Pfam" id="PF00171"/>
    </source>
</evidence>
<evidence type="ECO:0000313" key="5">
    <source>
        <dbReference type="EMBL" id="MFC3439793.1"/>
    </source>
</evidence>
<organism evidence="5 6">
    <name type="scientific">Sphingobium rhizovicinum</name>
    <dbReference type="NCBI Taxonomy" id="432308"/>
    <lineage>
        <taxon>Bacteria</taxon>
        <taxon>Pseudomonadati</taxon>
        <taxon>Pseudomonadota</taxon>
        <taxon>Alphaproteobacteria</taxon>
        <taxon>Sphingomonadales</taxon>
        <taxon>Sphingomonadaceae</taxon>
        <taxon>Sphingobium</taxon>
    </lineage>
</organism>
<accession>A0ABV7N9D4</accession>
<dbReference type="InterPro" id="IPR016162">
    <property type="entry name" value="Ald_DH_N"/>
</dbReference>
<evidence type="ECO:0000256" key="1">
    <source>
        <dbReference type="ARBA" id="ARBA00009986"/>
    </source>
</evidence>
<dbReference type="InterPro" id="IPR015590">
    <property type="entry name" value="Aldehyde_DH_dom"/>
</dbReference>